<comment type="caution">
    <text evidence="2">The sequence shown here is derived from an EMBL/GenBank/DDBJ whole genome shotgun (WGS) entry which is preliminary data.</text>
</comment>
<gene>
    <name evidence="2" type="ORF">LTR25_001253</name>
</gene>
<dbReference type="InterPro" id="IPR052895">
    <property type="entry name" value="HetReg/Transcr_Mod"/>
</dbReference>
<evidence type="ECO:0000313" key="3">
    <source>
        <dbReference type="Proteomes" id="UP001345827"/>
    </source>
</evidence>
<evidence type="ECO:0000313" key="2">
    <source>
        <dbReference type="EMBL" id="KAK5543639.1"/>
    </source>
</evidence>
<organism evidence="2 3">
    <name type="scientific">Vermiconidia calcicola</name>
    <dbReference type="NCBI Taxonomy" id="1690605"/>
    <lineage>
        <taxon>Eukaryota</taxon>
        <taxon>Fungi</taxon>
        <taxon>Dikarya</taxon>
        <taxon>Ascomycota</taxon>
        <taxon>Pezizomycotina</taxon>
        <taxon>Dothideomycetes</taxon>
        <taxon>Dothideomycetidae</taxon>
        <taxon>Mycosphaerellales</taxon>
        <taxon>Extremaceae</taxon>
        <taxon>Vermiconidia</taxon>
    </lineage>
</organism>
<sequence>MNMNLYAPLINPRSTRLLTLNPGDFEDDVIATLAEVDLAERPSYEAVSYTWGPPGSERQIIVNGVNLWIRQNLWQGLRRIRRKYAARTLWIDAISISQTDLLEKGEQVAKIGEIFSAAERVLVWVGEHDMSSEKLFTRRSLRENAEWFAQQFSLRLADRISKGTSMSRRPMWWIWRRFLNRPYFRRTWIVQETAHAKAIVVCCGGDSKDWAELIGSRIKPQDTARNDKHHEIYNRIRKSHSFTLPISHVAELQKLRLQYHRASYLSLQRSFSVTECVDKRDNVYALLSLVYPPLPIRPDYTKSVAGVYVAICRCVWGENKKVNRGDAATAKIFLDLDVAGNSQLLERLLTDKTNEFSHNEKVVFVEVIITYNNLELSPRHRLPIKLIKRGTEYLNKLNPPVYPMPDRLASS</sequence>
<evidence type="ECO:0000259" key="1">
    <source>
        <dbReference type="Pfam" id="PF06985"/>
    </source>
</evidence>
<reference evidence="2 3" key="1">
    <citation type="submission" date="2023-06" db="EMBL/GenBank/DDBJ databases">
        <title>Black Yeasts Isolated from many extreme environments.</title>
        <authorList>
            <person name="Coleine C."/>
            <person name="Stajich J.E."/>
            <person name="Selbmann L."/>
        </authorList>
    </citation>
    <scope>NUCLEOTIDE SEQUENCE [LARGE SCALE GENOMIC DNA]</scope>
    <source>
        <strain evidence="2 3">CCFEE 5887</strain>
    </source>
</reference>
<dbReference type="Pfam" id="PF06985">
    <property type="entry name" value="HET"/>
    <property type="match status" value="1"/>
</dbReference>
<accession>A0AAV9QJL5</accession>
<dbReference type="PANTHER" id="PTHR24148">
    <property type="entry name" value="ANKYRIN REPEAT DOMAIN-CONTAINING PROTEIN 39 HOMOLOG-RELATED"/>
    <property type="match status" value="1"/>
</dbReference>
<dbReference type="AlphaFoldDB" id="A0AAV9QJL5"/>
<feature type="domain" description="Heterokaryon incompatibility" evidence="1">
    <location>
        <begin position="44"/>
        <end position="192"/>
    </location>
</feature>
<keyword evidence="3" id="KW-1185">Reference proteome</keyword>
<protein>
    <recommendedName>
        <fullName evidence="1">Heterokaryon incompatibility domain-containing protein</fullName>
    </recommendedName>
</protein>
<dbReference type="PANTHER" id="PTHR24148:SF73">
    <property type="entry name" value="HET DOMAIN PROTEIN (AFU_ORTHOLOGUE AFUA_8G01020)"/>
    <property type="match status" value="1"/>
</dbReference>
<dbReference type="EMBL" id="JAXLQG010000002">
    <property type="protein sequence ID" value="KAK5543639.1"/>
    <property type="molecule type" value="Genomic_DNA"/>
</dbReference>
<dbReference type="InterPro" id="IPR010730">
    <property type="entry name" value="HET"/>
</dbReference>
<proteinExistence type="predicted"/>
<name>A0AAV9QJL5_9PEZI</name>
<dbReference type="Proteomes" id="UP001345827">
    <property type="component" value="Unassembled WGS sequence"/>
</dbReference>